<dbReference type="Proteomes" id="UP000694564">
    <property type="component" value="Chromosome X"/>
</dbReference>
<evidence type="ECO:0000313" key="2">
    <source>
        <dbReference type="Proteomes" id="UP000694564"/>
    </source>
</evidence>
<dbReference type="Ensembl" id="ENSSVLT00005019077.1">
    <property type="protein sequence ID" value="ENSSVLP00005017148.1"/>
    <property type="gene ID" value="ENSSVLG00005013685.1"/>
</dbReference>
<reference evidence="1" key="2">
    <citation type="submission" date="2025-09" db="UniProtKB">
        <authorList>
            <consortium name="Ensembl"/>
        </authorList>
    </citation>
    <scope>IDENTIFICATION</scope>
</reference>
<sequence>MLLYDEWITEDIRKEIKKFLENKDTSYQNLWDTVKAVLRGRFISWGALHKKSRNQQINDLPLQLKALEKEEQTSTKSSRRQEIVKIRAEINEIETKETIGKINKINS</sequence>
<protein>
    <submittedName>
        <fullName evidence="1">Uncharacterized protein</fullName>
    </submittedName>
</protein>
<accession>A0A8D2CZP9</accession>
<dbReference type="GeneTree" id="ENSGT01000000215687"/>
<dbReference type="AlphaFoldDB" id="A0A8D2CZP9"/>
<name>A0A8D2CZP9_SCIVU</name>
<keyword evidence="2" id="KW-1185">Reference proteome</keyword>
<organism evidence="1 2">
    <name type="scientific">Sciurus vulgaris</name>
    <name type="common">Eurasian red squirrel</name>
    <dbReference type="NCBI Taxonomy" id="55149"/>
    <lineage>
        <taxon>Eukaryota</taxon>
        <taxon>Metazoa</taxon>
        <taxon>Chordata</taxon>
        <taxon>Craniata</taxon>
        <taxon>Vertebrata</taxon>
        <taxon>Euteleostomi</taxon>
        <taxon>Mammalia</taxon>
        <taxon>Eutheria</taxon>
        <taxon>Euarchontoglires</taxon>
        <taxon>Glires</taxon>
        <taxon>Rodentia</taxon>
        <taxon>Sciuromorpha</taxon>
        <taxon>Sciuridae</taxon>
        <taxon>Sciurinae</taxon>
        <taxon>Sciurini</taxon>
        <taxon>Sciurus</taxon>
    </lineage>
</organism>
<proteinExistence type="predicted"/>
<reference evidence="1" key="1">
    <citation type="submission" date="2025-08" db="UniProtKB">
        <authorList>
            <consortium name="Ensembl"/>
        </authorList>
    </citation>
    <scope>IDENTIFICATION</scope>
</reference>
<evidence type="ECO:0000313" key="1">
    <source>
        <dbReference type="Ensembl" id="ENSSVLP00005017148.1"/>
    </source>
</evidence>